<dbReference type="InterPro" id="IPR011249">
    <property type="entry name" value="Metalloenz_LuxS/M16"/>
</dbReference>
<evidence type="ECO:0000256" key="6">
    <source>
        <dbReference type="ARBA" id="ARBA00022982"/>
    </source>
</evidence>
<dbReference type="STRING" id="1051891.A0A0C3QAN6"/>
<name>A0A0C3QAN6_9AGAM</name>
<evidence type="ECO:0000256" key="2">
    <source>
        <dbReference type="ARBA" id="ARBA00022448"/>
    </source>
</evidence>
<dbReference type="InterPro" id="IPR011765">
    <property type="entry name" value="Pept_M16_N"/>
</dbReference>
<dbReference type="FunFam" id="3.30.830.10:FF:000021">
    <property type="entry name" value="Cytochrome b-c1 complex subunit 2"/>
    <property type="match status" value="1"/>
</dbReference>
<protein>
    <recommendedName>
        <fullName evidence="10">Cytochrome b-c1 complex subunit 2, mitochondrial</fullName>
    </recommendedName>
</protein>
<evidence type="ECO:0000256" key="3">
    <source>
        <dbReference type="ARBA" id="ARBA00022660"/>
    </source>
</evidence>
<keyword evidence="5" id="KW-0809">Transit peptide</keyword>
<comment type="similarity">
    <text evidence="9">Belongs to the peptidase M16 family. UQCRC2/QCR2 subfamily.</text>
</comment>
<evidence type="ECO:0000259" key="11">
    <source>
        <dbReference type="Pfam" id="PF00675"/>
    </source>
</evidence>
<evidence type="ECO:0000256" key="8">
    <source>
        <dbReference type="ARBA" id="ARBA00023136"/>
    </source>
</evidence>
<dbReference type="Proteomes" id="UP000054248">
    <property type="component" value="Unassembled WGS sequence"/>
</dbReference>
<evidence type="ECO:0000256" key="1">
    <source>
        <dbReference type="ARBA" id="ARBA00004443"/>
    </source>
</evidence>
<dbReference type="HOGENOM" id="CLU_009902_0_1_1"/>
<dbReference type="OrthoDB" id="6369905at2759"/>
<evidence type="ECO:0000256" key="9">
    <source>
        <dbReference type="ARBA" id="ARBA00038146"/>
    </source>
</evidence>
<dbReference type="InterPro" id="IPR050361">
    <property type="entry name" value="MPP/UQCRC_Complex"/>
</dbReference>
<proteinExistence type="inferred from homology"/>
<dbReference type="GO" id="GO:0005743">
    <property type="term" value="C:mitochondrial inner membrane"/>
    <property type="evidence" value="ECO:0007669"/>
    <property type="project" value="UniProtKB-SubCell"/>
</dbReference>
<keyword evidence="4" id="KW-0999">Mitochondrion inner membrane</keyword>
<keyword evidence="8" id="KW-0472">Membrane</keyword>
<evidence type="ECO:0000313" key="13">
    <source>
        <dbReference type="Proteomes" id="UP000054248"/>
    </source>
</evidence>
<organism evidence="12 13">
    <name type="scientific">Tulasnella calospora MUT 4182</name>
    <dbReference type="NCBI Taxonomy" id="1051891"/>
    <lineage>
        <taxon>Eukaryota</taxon>
        <taxon>Fungi</taxon>
        <taxon>Dikarya</taxon>
        <taxon>Basidiomycota</taxon>
        <taxon>Agaricomycotina</taxon>
        <taxon>Agaricomycetes</taxon>
        <taxon>Cantharellales</taxon>
        <taxon>Tulasnellaceae</taxon>
        <taxon>Tulasnella</taxon>
    </lineage>
</organism>
<feature type="domain" description="Peptidase M16 N-terminal" evidence="11">
    <location>
        <begin position="25"/>
        <end position="166"/>
    </location>
</feature>
<reference evidence="12 13" key="1">
    <citation type="submission" date="2014-04" db="EMBL/GenBank/DDBJ databases">
        <authorList>
            <consortium name="DOE Joint Genome Institute"/>
            <person name="Kuo A."/>
            <person name="Girlanda M."/>
            <person name="Perotto S."/>
            <person name="Kohler A."/>
            <person name="Nagy L.G."/>
            <person name="Floudas D."/>
            <person name="Copeland A."/>
            <person name="Barry K.W."/>
            <person name="Cichocki N."/>
            <person name="Veneault-Fourrey C."/>
            <person name="LaButti K."/>
            <person name="Lindquist E.A."/>
            <person name="Lipzen A."/>
            <person name="Lundell T."/>
            <person name="Morin E."/>
            <person name="Murat C."/>
            <person name="Sun H."/>
            <person name="Tunlid A."/>
            <person name="Henrissat B."/>
            <person name="Grigoriev I.V."/>
            <person name="Hibbett D.S."/>
            <person name="Martin F."/>
            <person name="Nordberg H.P."/>
            <person name="Cantor M.N."/>
            <person name="Hua S.X."/>
        </authorList>
    </citation>
    <scope>NUCLEOTIDE SEQUENCE [LARGE SCALE GENOMIC DNA]</scope>
    <source>
        <strain evidence="12 13">MUT 4182</strain>
    </source>
</reference>
<evidence type="ECO:0000256" key="5">
    <source>
        <dbReference type="ARBA" id="ARBA00022946"/>
    </source>
</evidence>
<evidence type="ECO:0000256" key="10">
    <source>
        <dbReference type="ARBA" id="ARBA00040751"/>
    </source>
</evidence>
<keyword evidence="3" id="KW-0679">Respiratory chain</keyword>
<keyword evidence="6" id="KW-0249">Electron transport</keyword>
<dbReference type="Pfam" id="PF00675">
    <property type="entry name" value="Peptidase_M16"/>
    <property type="match status" value="1"/>
</dbReference>
<evidence type="ECO:0000256" key="7">
    <source>
        <dbReference type="ARBA" id="ARBA00023128"/>
    </source>
</evidence>
<dbReference type="Gene3D" id="3.30.830.10">
    <property type="entry name" value="Metalloenzyme, LuxS/M16 peptidase-like"/>
    <property type="match status" value="2"/>
</dbReference>
<evidence type="ECO:0000313" key="12">
    <source>
        <dbReference type="EMBL" id="KIO27350.1"/>
    </source>
</evidence>
<evidence type="ECO:0000256" key="4">
    <source>
        <dbReference type="ARBA" id="ARBA00022792"/>
    </source>
</evidence>
<keyword evidence="13" id="KW-1185">Reference proteome</keyword>
<dbReference type="SUPFAM" id="SSF63411">
    <property type="entry name" value="LuxS/MPP-like metallohydrolase"/>
    <property type="match status" value="2"/>
</dbReference>
<comment type="subcellular location">
    <subcellularLocation>
        <location evidence="1">Mitochondrion inner membrane</location>
        <topology evidence="1">Peripheral membrane protein</topology>
        <orientation evidence="1">Matrix side</orientation>
    </subcellularLocation>
</comment>
<dbReference type="EMBL" id="KN823010">
    <property type="protein sequence ID" value="KIO27350.1"/>
    <property type="molecule type" value="Genomic_DNA"/>
</dbReference>
<gene>
    <name evidence="12" type="ORF">M407DRAFT_243378</name>
</gene>
<dbReference type="GO" id="GO:0046872">
    <property type="term" value="F:metal ion binding"/>
    <property type="evidence" value="ECO:0007669"/>
    <property type="project" value="InterPro"/>
</dbReference>
<accession>A0A0C3QAN6</accession>
<reference evidence="13" key="2">
    <citation type="submission" date="2015-01" db="EMBL/GenBank/DDBJ databases">
        <title>Evolutionary Origins and Diversification of the Mycorrhizal Mutualists.</title>
        <authorList>
            <consortium name="DOE Joint Genome Institute"/>
            <consortium name="Mycorrhizal Genomics Consortium"/>
            <person name="Kohler A."/>
            <person name="Kuo A."/>
            <person name="Nagy L.G."/>
            <person name="Floudas D."/>
            <person name="Copeland A."/>
            <person name="Barry K.W."/>
            <person name="Cichocki N."/>
            <person name="Veneault-Fourrey C."/>
            <person name="LaButti K."/>
            <person name="Lindquist E.A."/>
            <person name="Lipzen A."/>
            <person name="Lundell T."/>
            <person name="Morin E."/>
            <person name="Murat C."/>
            <person name="Riley R."/>
            <person name="Ohm R."/>
            <person name="Sun H."/>
            <person name="Tunlid A."/>
            <person name="Henrissat B."/>
            <person name="Grigoriev I.V."/>
            <person name="Hibbett D.S."/>
            <person name="Martin F."/>
        </authorList>
    </citation>
    <scope>NUCLEOTIDE SEQUENCE [LARGE SCALE GENOMIC DNA]</scope>
    <source>
        <strain evidence="13">MUT 4182</strain>
    </source>
</reference>
<keyword evidence="2" id="KW-0813">Transport</keyword>
<dbReference type="PANTHER" id="PTHR11851">
    <property type="entry name" value="METALLOPROTEASE"/>
    <property type="match status" value="1"/>
</dbReference>
<sequence>MLSSSLRASRARAYATVASSSSANVASINHGQPTSSVTVLVKAGSRYETKPGVAHCLKNFAFKDTEKRSALRTIRETELFGGVLSTSLSREYIALTADFLPGNEAYFVDLLASQVTSPRFARHEFQESVAPLVQGESTAAYNDPAVLALDLAHGLAFRNGLGASLFASAGNAVTNEDVKAYASKVFSQDNVAFIGTGVDESLLQKLVGEHFTATGTGAASSPTTKYFGGETRLAPSPESHAHGPQTVFIGFGSSSVSPELAILSSYLDPTTSLKWGQSTSPIANLVVPGTTIKSVYLPYSDGTLAGVIIQAHDAAAVKTAAVGVAKAISDVKAGSLTGDSFNVAVAKARFRLASQMEERASQVTAVGSKLFGGSQGLLESLPSVLEKTDASAFSKAASTALSSKATYVAIGDVGSLPYADELGL</sequence>
<dbReference type="PANTHER" id="PTHR11851:SF209">
    <property type="entry name" value="CYTOCHROME B-C1 COMPLEX SUBUNIT 2, MITOCHONDRIAL"/>
    <property type="match status" value="1"/>
</dbReference>
<dbReference type="AlphaFoldDB" id="A0A0C3QAN6"/>
<keyword evidence="7" id="KW-0496">Mitochondrion</keyword>